<keyword evidence="5" id="KW-1185">Reference proteome</keyword>
<dbReference type="PIRSF" id="PIRSF007663">
    <property type="entry name" value="UCP007663"/>
    <property type="match status" value="1"/>
</dbReference>
<dbReference type="GO" id="GO:0005975">
    <property type="term" value="P:carbohydrate metabolic process"/>
    <property type="evidence" value="ECO:0007669"/>
    <property type="project" value="InterPro"/>
</dbReference>
<dbReference type="InterPro" id="IPR008928">
    <property type="entry name" value="6-hairpin_glycosidase_sf"/>
</dbReference>
<dbReference type="InterPro" id="IPR049053">
    <property type="entry name" value="AFCA-like_C"/>
</dbReference>
<dbReference type="EMBL" id="JACOOT010000019">
    <property type="protein sequence ID" value="MBC5651145.1"/>
    <property type="molecule type" value="Genomic_DNA"/>
</dbReference>
<dbReference type="Proteomes" id="UP000652847">
    <property type="component" value="Unassembled WGS sequence"/>
</dbReference>
<dbReference type="InterPro" id="IPR027414">
    <property type="entry name" value="GH95_N_dom"/>
</dbReference>
<dbReference type="InterPro" id="IPR016518">
    <property type="entry name" value="Alpha-L-fucosidase"/>
</dbReference>
<proteinExistence type="predicted"/>
<dbReference type="Pfam" id="PF22124">
    <property type="entry name" value="Glyco_hydro_95_cat"/>
    <property type="match status" value="1"/>
</dbReference>
<dbReference type="GO" id="GO:0004560">
    <property type="term" value="F:alpha-L-fucosidase activity"/>
    <property type="evidence" value="ECO:0007669"/>
    <property type="project" value="InterPro"/>
</dbReference>
<dbReference type="Pfam" id="PF21307">
    <property type="entry name" value="Glyco_hydro_95_C"/>
    <property type="match status" value="1"/>
</dbReference>
<accession>A0A8I0AAP5</accession>
<evidence type="ECO:0000259" key="1">
    <source>
        <dbReference type="Pfam" id="PF14498"/>
    </source>
</evidence>
<dbReference type="AlphaFoldDB" id="A0A8I0AAP5"/>
<gene>
    <name evidence="4" type="ORF">H8S54_08500</name>
</gene>
<evidence type="ECO:0000313" key="5">
    <source>
        <dbReference type="Proteomes" id="UP000652847"/>
    </source>
</evidence>
<dbReference type="Pfam" id="PF14498">
    <property type="entry name" value="Glyco_hyd_65N_2"/>
    <property type="match status" value="1"/>
</dbReference>
<dbReference type="PANTHER" id="PTHR31084:SF0">
    <property type="entry name" value="ALPHA-L-FUCOSIDASE 2"/>
    <property type="match status" value="1"/>
</dbReference>
<evidence type="ECO:0000259" key="3">
    <source>
        <dbReference type="Pfam" id="PF22124"/>
    </source>
</evidence>
<dbReference type="Gene3D" id="1.50.10.10">
    <property type="match status" value="1"/>
</dbReference>
<protein>
    <submittedName>
        <fullName evidence="4">Glycoside hydrolase family 95 protein</fullName>
    </submittedName>
</protein>
<name>A0A8I0AAP5_9FIRM</name>
<feature type="domain" description="Glycosyl hydrolase family 95 catalytic" evidence="3">
    <location>
        <begin position="299"/>
        <end position="710"/>
    </location>
</feature>
<reference evidence="4 5" key="1">
    <citation type="submission" date="2020-08" db="EMBL/GenBank/DDBJ databases">
        <title>Genome public.</title>
        <authorList>
            <person name="Liu C."/>
            <person name="Sun Q."/>
        </authorList>
    </citation>
    <scope>NUCLEOTIDE SEQUENCE [LARGE SCALE GENOMIC DNA]</scope>
    <source>
        <strain evidence="4 5">BX17</strain>
    </source>
</reference>
<dbReference type="InterPro" id="IPR012341">
    <property type="entry name" value="6hp_glycosidase-like_sf"/>
</dbReference>
<dbReference type="SUPFAM" id="SSF48208">
    <property type="entry name" value="Six-hairpin glycosidases"/>
    <property type="match status" value="1"/>
</dbReference>
<evidence type="ECO:0000259" key="2">
    <source>
        <dbReference type="Pfam" id="PF21307"/>
    </source>
</evidence>
<dbReference type="PANTHER" id="PTHR31084">
    <property type="entry name" value="ALPHA-L-FUCOSIDASE 2"/>
    <property type="match status" value="1"/>
</dbReference>
<organism evidence="4 5">
    <name type="scientific">Blautia segnis</name>
    <dbReference type="NCBI Taxonomy" id="2763030"/>
    <lineage>
        <taxon>Bacteria</taxon>
        <taxon>Bacillati</taxon>
        <taxon>Bacillota</taxon>
        <taxon>Clostridia</taxon>
        <taxon>Lachnospirales</taxon>
        <taxon>Lachnospiraceae</taxon>
        <taxon>Blautia</taxon>
    </lineage>
</organism>
<feature type="domain" description="Glycosyl hydrolase family 95 N-terminal" evidence="1">
    <location>
        <begin position="3"/>
        <end position="269"/>
    </location>
</feature>
<dbReference type="InterPro" id="IPR054363">
    <property type="entry name" value="GH95_cat"/>
</dbReference>
<comment type="caution">
    <text evidence="4">The sequence shown here is derived from an EMBL/GenBank/DDBJ whole genome shotgun (WGS) entry which is preliminary data.</text>
</comment>
<evidence type="ECO:0000313" key="4">
    <source>
        <dbReference type="EMBL" id="MBC5651145.1"/>
    </source>
</evidence>
<feature type="domain" description="Alpha fucosidase A-like C-terminal" evidence="2">
    <location>
        <begin position="712"/>
        <end position="770"/>
    </location>
</feature>
<keyword evidence="4" id="KW-0378">Hydrolase</keyword>
<sequence>MELYFKNSAKCWLEGFPLGNGRIGAVIHGAPDHEVLQLNEDTLWSGSPYSGQTGLSPEVVKQAGELAKAGKYEEAKMVIEKKLEEAEDVQVYLPFGDLHLDFVEDNYGADEDTFAGASPDSDTSVTDYERCLDLDRAVAFEHYVRNEAKVTRTCFISSPAQGLVYQIKNTKPFSIFIHCDGAFIREKDYKENHFTLTGICPGRSGLKVIKENKPEEFLFPEEPELQGVHFIGEGCVTAEGGRAAVSADGILLEHVTGVEIRMAIRTSFRGFDKAYTSQYSDTEIRHMLADDLEKLSKPFEELLDEHVKEYKSFYGRTSLRLWDDVQKLSNGNSRYDLRERLAAFHEGASDPELYAILFAFGKYLLISSSRPGTQAANLQGIWSNDIIPPWFGDFTVNINTEMNYWMTGPLNLAQMQEPLVNLCKALVKNGQQTARELFNCEGTACFHNTDIWGKTSPATGKAVWSFWPFGEAWLCRNLFDQYLFTEDKEYLKEIMPILEENVRFCLAQLQETDQGLAICPATSPENLFYEDCSVAKYSENTLAIVRNLFRDYVKGCEVLGLQSQILYDVLEALERMVPTAVGSKGQILEWNQEFPEQDVHHRHVSHLYELHPGCGITLQTPELYKAVRKSLELRGDEGTGWSLAWKVLMWARMEDGAHVEKIMKNLFYVVDPTEEMGMRRGGIYPNLFCAHPPFQIDGNLGYSAAVAEVLVQSQGEELVLLPALPPSWRNGEATGFIARGNIRVDLKWEGKNVTYTLTPAHDTTLRLRVGKGGVRGYSLRGGVAYEGNGGLS</sequence>
<dbReference type="RefSeq" id="WP_186901290.1">
    <property type="nucleotide sequence ID" value="NZ_JACOOT010000019.1"/>
</dbReference>